<feature type="domain" description="Beta-lactamase-related" evidence="2">
    <location>
        <begin position="46"/>
        <end position="368"/>
    </location>
</feature>
<dbReference type="Gene3D" id="3.40.710.10">
    <property type="entry name" value="DD-peptidase/beta-lactamase superfamily"/>
    <property type="match status" value="1"/>
</dbReference>
<dbReference type="PANTHER" id="PTHR46825:SF7">
    <property type="entry name" value="D-ALANYL-D-ALANINE CARBOXYPEPTIDASE"/>
    <property type="match status" value="1"/>
</dbReference>
<name>A0A344LA76_9PSEU</name>
<dbReference type="Pfam" id="PF00144">
    <property type="entry name" value="Beta-lactamase"/>
    <property type="match status" value="1"/>
</dbReference>
<dbReference type="InterPro" id="IPR050491">
    <property type="entry name" value="AmpC-like"/>
</dbReference>
<dbReference type="OrthoDB" id="503788at2"/>
<dbReference type="Proteomes" id="UP000250434">
    <property type="component" value="Chromosome"/>
</dbReference>
<dbReference type="SUPFAM" id="SSF56601">
    <property type="entry name" value="beta-lactamase/transpeptidase-like"/>
    <property type="match status" value="1"/>
</dbReference>
<gene>
    <name evidence="3" type="ORF">A4R43_22660</name>
</gene>
<feature type="chain" id="PRO_5016831492" description="Beta-lactamase-related domain-containing protein" evidence="1">
    <location>
        <begin position="26"/>
        <end position="378"/>
    </location>
</feature>
<dbReference type="InterPro" id="IPR001466">
    <property type="entry name" value="Beta-lactam-related"/>
</dbReference>
<keyword evidence="1" id="KW-0732">Signal</keyword>
<dbReference type="EMBL" id="CP015163">
    <property type="protein sequence ID" value="AXB44950.1"/>
    <property type="molecule type" value="Genomic_DNA"/>
</dbReference>
<dbReference type="PANTHER" id="PTHR46825">
    <property type="entry name" value="D-ALANYL-D-ALANINE-CARBOXYPEPTIDASE/ENDOPEPTIDASE AMPH"/>
    <property type="match status" value="1"/>
</dbReference>
<dbReference type="RefSeq" id="WP_113694212.1">
    <property type="nucleotide sequence ID" value="NZ_CP015163.1"/>
</dbReference>
<dbReference type="KEGG" id="aab:A4R43_22660"/>
<evidence type="ECO:0000256" key="1">
    <source>
        <dbReference type="SAM" id="SignalP"/>
    </source>
</evidence>
<organism evidence="3 4">
    <name type="scientific">Amycolatopsis albispora</name>
    <dbReference type="NCBI Taxonomy" id="1804986"/>
    <lineage>
        <taxon>Bacteria</taxon>
        <taxon>Bacillati</taxon>
        <taxon>Actinomycetota</taxon>
        <taxon>Actinomycetes</taxon>
        <taxon>Pseudonocardiales</taxon>
        <taxon>Pseudonocardiaceae</taxon>
        <taxon>Amycolatopsis</taxon>
    </lineage>
</organism>
<evidence type="ECO:0000259" key="2">
    <source>
        <dbReference type="Pfam" id="PF00144"/>
    </source>
</evidence>
<keyword evidence="4" id="KW-1185">Reference proteome</keyword>
<sequence>MRGTRISTAAVITALTVTAAAPALAATPGYHRAELQKSLDAIRDAGVVGVQAQADTGHRRLTARSGVAEVGTSKPVPRDGRFRMGSNTKTFVAVVVLQLVGEGRLSLEDKVADLLPGVVTSPGGDQITVRQLLQHTSGLHNYTADLPVATEQDFLEHRFEEADPAQLVKDAMAKPPEFAPGTSWNYSNTNYLLAGMVIEKLTGNPWAAEVRSRILVPLGLRDTYSPGARTGLAHPHAHGYTVWPGTTKVVDTTELSPTWAGAAGDMITTTDDLSRFWRALLGGKLLRPAEFAEMRRTVPAKTWQETDPGSAYGLGISSTPLSCGELSWSHGGDIHGFATRNGYSGDGRRGVVVSMSTQDFGGPGNQVAKDLVDDVICD</sequence>
<dbReference type="InterPro" id="IPR012338">
    <property type="entry name" value="Beta-lactam/transpept-like"/>
</dbReference>
<evidence type="ECO:0000313" key="4">
    <source>
        <dbReference type="Proteomes" id="UP000250434"/>
    </source>
</evidence>
<proteinExistence type="predicted"/>
<dbReference type="AlphaFoldDB" id="A0A344LA76"/>
<reference evidence="3 4" key="1">
    <citation type="submission" date="2016-04" db="EMBL/GenBank/DDBJ databases">
        <title>Complete genome sequence and analysis of deep-sea sediment isolate, Amycolatopsis sp. WP1.</title>
        <authorList>
            <person name="Wang H."/>
            <person name="Chen S."/>
            <person name="Wu Q."/>
        </authorList>
    </citation>
    <scope>NUCLEOTIDE SEQUENCE [LARGE SCALE GENOMIC DNA]</scope>
    <source>
        <strain evidence="3 4">WP1</strain>
    </source>
</reference>
<accession>A0A344LA76</accession>
<protein>
    <recommendedName>
        <fullName evidence="2">Beta-lactamase-related domain-containing protein</fullName>
    </recommendedName>
</protein>
<feature type="signal peptide" evidence="1">
    <location>
        <begin position="1"/>
        <end position="25"/>
    </location>
</feature>
<evidence type="ECO:0000313" key="3">
    <source>
        <dbReference type="EMBL" id="AXB44950.1"/>
    </source>
</evidence>